<evidence type="ECO:0000313" key="2">
    <source>
        <dbReference type="Proteomes" id="UP001375539"/>
    </source>
</evidence>
<gene>
    <name evidence="1" type="ORF">WKI58_13835</name>
</gene>
<sequence>MSSELPQGYRQVAEGRIREKVGLGYDELPLGMVIEHRPGRTVTETDNLLGTVLTGNAAPIHTDAHFSSSTTWGRILVCGGVTLNLIAGMTVRSTSGMTVANLALDDVRFPAPVFIGDTLYAETEVLARRLAKSRPENGIVTCRTSGRNQEGTRVLVFTRTFLVPIDPDTIRAATNY</sequence>
<organism evidence="1 2">
    <name type="scientific">Streptomyces pratisoli</name>
    <dbReference type="NCBI Taxonomy" id="3139917"/>
    <lineage>
        <taxon>Bacteria</taxon>
        <taxon>Bacillati</taxon>
        <taxon>Actinomycetota</taxon>
        <taxon>Actinomycetes</taxon>
        <taxon>Kitasatosporales</taxon>
        <taxon>Streptomycetaceae</taxon>
        <taxon>Streptomyces</taxon>
    </lineage>
</organism>
<dbReference type="Proteomes" id="UP001375539">
    <property type="component" value="Unassembled WGS sequence"/>
</dbReference>
<evidence type="ECO:0000313" key="1">
    <source>
        <dbReference type="EMBL" id="MEJ8657592.1"/>
    </source>
</evidence>
<protein>
    <submittedName>
        <fullName evidence="1">MaoC family dehydratase</fullName>
    </submittedName>
</protein>
<accession>A0ACC6QH26</accession>
<comment type="caution">
    <text evidence="1">The sequence shown here is derived from an EMBL/GenBank/DDBJ whole genome shotgun (WGS) entry which is preliminary data.</text>
</comment>
<keyword evidence="2" id="KW-1185">Reference proteome</keyword>
<reference evidence="1" key="1">
    <citation type="submission" date="2024-03" db="EMBL/GenBank/DDBJ databases">
        <title>Novel Streptomyces species of biotechnological and ecological value are a feature of Machair soil.</title>
        <authorList>
            <person name="Prole J.R."/>
            <person name="Goodfellow M."/>
            <person name="Allenby N."/>
            <person name="Ward A.C."/>
        </authorList>
    </citation>
    <scope>NUCLEOTIDE SEQUENCE</scope>
    <source>
        <strain evidence="1">MS1.AVA.4</strain>
    </source>
</reference>
<dbReference type="EMBL" id="JBBKAI010000002">
    <property type="protein sequence ID" value="MEJ8657592.1"/>
    <property type="molecule type" value="Genomic_DNA"/>
</dbReference>
<name>A0ACC6QH26_9ACTN</name>
<proteinExistence type="predicted"/>